<dbReference type="EMBL" id="SZWF01000033">
    <property type="protein sequence ID" value="KAA9393004.1"/>
    <property type="molecule type" value="Genomic_DNA"/>
</dbReference>
<dbReference type="RefSeq" id="WP_158035014.1">
    <property type="nucleotide sequence ID" value="NZ_ML708634.1"/>
</dbReference>
<feature type="compositionally biased region" description="Basic and acidic residues" evidence="1">
    <location>
        <begin position="140"/>
        <end position="151"/>
    </location>
</feature>
<proteinExistence type="predicted"/>
<feature type="compositionally biased region" description="Polar residues" evidence="1">
    <location>
        <begin position="165"/>
        <end position="178"/>
    </location>
</feature>
<evidence type="ECO:0000256" key="1">
    <source>
        <dbReference type="SAM" id="MobiDB-lite"/>
    </source>
</evidence>
<feature type="region of interest" description="Disordered" evidence="1">
    <location>
        <begin position="135"/>
        <end position="201"/>
    </location>
</feature>
<gene>
    <name evidence="2" type="ORF">FCK90_14465</name>
</gene>
<accession>A0A5J5KTS7</accession>
<sequence length="201" mass="21113">MSDPAPETQDHEGEIGQPVDARNSPWLAGLHAFQDTFNDQATDHEDLALWEPGISSQAAQIGLSAKGSDHAAVVVRYNSALDAVELSDQDMNSMTAYGASQRLGKPLDETIALVQATGAALKDGVTAHREATAHIGQTERAAEVPEADHDVPGASHGAVPRHRQSVLTPSSTSTQQPVASHAPSAAEVTQSITHPTTHILN</sequence>
<name>A0A5J5KTS7_9MICC</name>
<dbReference type="Proteomes" id="UP000325957">
    <property type="component" value="Unassembled WGS sequence"/>
</dbReference>
<comment type="caution">
    <text evidence="2">The sequence shown here is derived from an EMBL/GenBank/DDBJ whole genome shotgun (WGS) entry which is preliminary data.</text>
</comment>
<evidence type="ECO:0000313" key="2">
    <source>
        <dbReference type="EMBL" id="KAA9393004.1"/>
    </source>
</evidence>
<dbReference type="AlphaFoldDB" id="A0A5J5KTS7"/>
<feature type="compositionally biased region" description="Polar residues" evidence="1">
    <location>
        <begin position="187"/>
        <end position="201"/>
    </location>
</feature>
<feature type="region of interest" description="Disordered" evidence="1">
    <location>
        <begin position="1"/>
        <end position="22"/>
    </location>
</feature>
<evidence type="ECO:0000313" key="3">
    <source>
        <dbReference type="Proteomes" id="UP000325957"/>
    </source>
</evidence>
<organism evidence="2 3">
    <name type="scientific">Kocuria coralli</name>
    <dbReference type="NCBI Taxonomy" id="1461025"/>
    <lineage>
        <taxon>Bacteria</taxon>
        <taxon>Bacillati</taxon>
        <taxon>Actinomycetota</taxon>
        <taxon>Actinomycetes</taxon>
        <taxon>Micrococcales</taxon>
        <taxon>Micrococcaceae</taxon>
        <taxon>Kocuria</taxon>
    </lineage>
</organism>
<protein>
    <submittedName>
        <fullName evidence="2">Uncharacterized protein</fullName>
    </submittedName>
</protein>
<keyword evidence="3" id="KW-1185">Reference proteome</keyword>
<reference evidence="2 3" key="1">
    <citation type="submission" date="2019-05" db="EMBL/GenBank/DDBJ databases">
        <title>Kocuria coralli sp. nov., a novel actinobacterium isolated from coral reef seawater.</title>
        <authorList>
            <person name="Li J."/>
        </authorList>
    </citation>
    <scope>NUCLEOTIDE SEQUENCE [LARGE SCALE GENOMIC DNA]</scope>
    <source>
        <strain evidence="2 3">SCSIO 13007</strain>
    </source>
</reference>